<dbReference type="AlphaFoldDB" id="A0A840KEY4"/>
<organism evidence="2 3">
    <name type="scientific">Chryseobacterium defluvii</name>
    <dbReference type="NCBI Taxonomy" id="160396"/>
    <lineage>
        <taxon>Bacteria</taxon>
        <taxon>Pseudomonadati</taxon>
        <taxon>Bacteroidota</taxon>
        <taxon>Flavobacteriia</taxon>
        <taxon>Flavobacteriales</taxon>
        <taxon>Weeksellaceae</taxon>
        <taxon>Chryseobacterium group</taxon>
        <taxon>Chryseobacterium</taxon>
    </lineage>
</organism>
<keyword evidence="1" id="KW-1133">Transmembrane helix</keyword>
<name>A0A840KEY4_9FLAO</name>
<reference evidence="2 3" key="1">
    <citation type="submission" date="2020-08" db="EMBL/GenBank/DDBJ databases">
        <title>Functional genomics of gut bacteria from endangered species of beetles.</title>
        <authorList>
            <person name="Carlos-Shanley C."/>
        </authorList>
    </citation>
    <scope>NUCLEOTIDE SEQUENCE [LARGE SCALE GENOMIC DNA]</scope>
    <source>
        <strain evidence="2 3">S00151</strain>
    </source>
</reference>
<accession>A0A840KEY4</accession>
<proteinExistence type="predicted"/>
<comment type="caution">
    <text evidence="2">The sequence shown here is derived from an EMBL/GenBank/DDBJ whole genome shotgun (WGS) entry which is preliminary data.</text>
</comment>
<keyword evidence="1" id="KW-0812">Transmembrane</keyword>
<evidence type="ECO:0000313" key="3">
    <source>
        <dbReference type="Proteomes" id="UP000592180"/>
    </source>
</evidence>
<keyword evidence="3" id="KW-1185">Reference proteome</keyword>
<evidence type="ECO:0000313" key="2">
    <source>
        <dbReference type="EMBL" id="MBB4806284.1"/>
    </source>
</evidence>
<dbReference type="RefSeq" id="WP_184187047.1">
    <property type="nucleotide sequence ID" value="NZ_JACHLE010000001.1"/>
</dbReference>
<sequence length="368" mass="40726">METFELPTITSGESLATEICESLQQEFNIDIKGLLTTPGLSDKERIKLAASHLVENIFLKAHAEQREDYDLLSSNNLSDIVAQAIETEPNISYSQKDALALTRLQGDELKNYVYNLAKRFEMMSKSKSPGQLVAELAGSALMSVGVAMGKEVIKNLIAKQALKTAMLNGIKSIGMGTIMVTVALVLVGLLYYLLVDNPKKILGLVVNNTDENFVVHNYTRSDGDLCMVHGQMVNFMEDLSDGIEGPKVQLKERLNFGEGDEENMVFAGIYFADRNVGFRGSEGLALFSSKSNDNFKFAHMFAVPYTNDNRTNMRLLNARPGNLETLFRELYNPNKQRVDFVENGYRLVSTVNHARGGVVACIAFIGKV</sequence>
<evidence type="ECO:0000256" key="1">
    <source>
        <dbReference type="SAM" id="Phobius"/>
    </source>
</evidence>
<protein>
    <submittedName>
        <fullName evidence="2">Uncharacterized protein</fullName>
    </submittedName>
</protein>
<keyword evidence="1" id="KW-0472">Membrane</keyword>
<dbReference type="Proteomes" id="UP000592180">
    <property type="component" value="Unassembled WGS sequence"/>
</dbReference>
<gene>
    <name evidence="2" type="ORF">HNP38_001556</name>
</gene>
<feature type="transmembrane region" description="Helical" evidence="1">
    <location>
        <begin position="173"/>
        <end position="194"/>
    </location>
</feature>
<dbReference type="EMBL" id="JACHLE010000001">
    <property type="protein sequence ID" value="MBB4806284.1"/>
    <property type="molecule type" value="Genomic_DNA"/>
</dbReference>